<name>A0A8C6NRU5_NOTFU</name>
<dbReference type="AlphaFoldDB" id="A0A8C6NRU5"/>
<feature type="signal peptide" evidence="2">
    <location>
        <begin position="1"/>
        <end position="22"/>
    </location>
</feature>
<dbReference type="GO" id="GO:0040036">
    <property type="term" value="P:regulation of fibroblast growth factor receptor signaling pathway"/>
    <property type="evidence" value="ECO:0007669"/>
    <property type="project" value="Ensembl"/>
</dbReference>
<sequence length="211" mass="23548">MASWIVQITVMVLSAFIHGTQSRRDAALYCSACEAIVDELTHSISQVDPKKTISVGGFSLSPDGTMQDKKVPFARSETHLSELLDEVCSSMSDYALYQDPDTQNKRYKRFAPRDSGDSSNFPDLKNFQFDGPEASNSLKFACETLVEELEEDIIPLFSRGGVNVHEVLCSGRFHSFIYCHAYHHIKVHHVQACQSGAGCLMTYAELQRMIA</sequence>
<feature type="domain" description="DUF3456" evidence="3">
    <location>
        <begin position="29"/>
        <end position="172"/>
    </location>
</feature>
<evidence type="ECO:0000256" key="1">
    <source>
        <dbReference type="ARBA" id="ARBA00007285"/>
    </source>
</evidence>
<dbReference type="PANTHER" id="PTHR13341:SF4">
    <property type="entry name" value="CANOPY FGF SIGNALING REGULATOR 1"/>
    <property type="match status" value="1"/>
</dbReference>
<dbReference type="InterPro" id="IPR021852">
    <property type="entry name" value="DUF3456"/>
</dbReference>
<dbReference type="GO" id="GO:0070121">
    <property type="term" value="P:Kupffer's vesicle development"/>
    <property type="evidence" value="ECO:0007669"/>
    <property type="project" value="Ensembl"/>
</dbReference>
<feature type="chain" id="PRO_5034326895" evidence="2">
    <location>
        <begin position="23"/>
        <end position="211"/>
    </location>
</feature>
<reference evidence="4" key="2">
    <citation type="submission" date="2025-08" db="UniProtKB">
        <authorList>
            <consortium name="Ensembl"/>
        </authorList>
    </citation>
    <scope>IDENTIFICATION</scope>
</reference>
<dbReference type="GO" id="GO:0008543">
    <property type="term" value="P:fibroblast growth factor receptor signaling pathway"/>
    <property type="evidence" value="ECO:0007669"/>
    <property type="project" value="Ensembl"/>
</dbReference>
<evidence type="ECO:0000313" key="5">
    <source>
        <dbReference type="Proteomes" id="UP000694548"/>
    </source>
</evidence>
<protein>
    <submittedName>
        <fullName evidence="4">Canopy FGF signaling regulator 1</fullName>
    </submittedName>
</protein>
<organism evidence="4 5">
    <name type="scientific">Nothobranchius furzeri</name>
    <name type="common">Turquoise killifish</name>
    <dbReference type="NCBI Taxonomy" id="105023"/>
    <lineage>
        <taxon>Eukaryota</taxon>
        <taxon>Metazoa</taxon>
        <taxon>Chordata</taxon>
        <taxon>Craniata</taxon>
        <taxon>Vertebrata</taxon>
        <taxon>Euteleostomi</taxon>
        <taxon>Actinopterygii</taxon>
        <taxon>Neopterygii</taxon>
        <taxon>Teleostei</taxon>
        <taxon>Neoteleostei</taxon>
        <taxon>Acanthomorphata</taxon>
        <taxon>Ovalentaria</taxon>
        <taxon>Atherinomorphae</taxon>
        <taxon>Cyprinodontiformes</taxon>
        <taxon>Nothobranchiidae</taxon>
        <taxon>Nothobranchius</taxon>
    </lineage>
</organism>
<comment type="similarity">
    <text evidence="1">Belongs to the canopy family.</text>
</comment>
<dbReference type="GO" id="GO:0030917">
    <property type="term" value="P:midbrain-hindbrain boundary development"/>
    <property type="evidence" value="ECO:0007669"/>
    <property type="project" value="Ensembl"/>
</dbReference>
<dbReference type="GO" id="GO:0005783">
    <property type="term" value="C:endoplasmic reticulum"/>
    <property type="evidence" value="ECO:0007669"/>
    <property type="project" value="Ensembl"/>
</dbReference>
<evidence type="ECO:0000313" key="4">
    <source>
        <dbReference type="Ensembl" id="ENSNFUP00015021082.1"/>
    </source>
</evidence>
<proteinExistence type="inferred from homology"/>
<reference evidence="4" key="3">
    <citation type="submission" date="2025-09" db="UniProtKB">
        <authorList>
            <consortium name="Ensembl"/>
        </authorList>
    </citation>
    <scope>IDENTIFICATION</scope>
</reference>
<dbReference type="GO" id="GO:0007368">
    <property type="term" value="P:determination of left/right symmetry"/>
    <property type="evidence" value="ECO:0007669"/>
    <property type="project" value="Ensembl"/>
</dbReference>
<keyword evidence="5" id="KW-1185">Reference proteome</keyword>
<evidence type="ECO:0000259" key="3">
    <source>
        <dbReference type="Pfam" id="PF11938"/>
    </source>
</evidence>
<evidence type="ECO:0000256" key="2">
    <source>
        <dbReference type="SAM" id="SignalP"/>
    </source>
</evidence>
<accession>A0A8C6NRU5</accession>
<dbReference type="GeneTree" id="ENSGT00940000161119"/>
<keyword evidence="2" id="KW-0732">Signal</keyword>
<dbReference type="Proteomes" id="UP000694548">
    <property type="component" value="Chromosome sgr09"/>
</dbReference>
<dbReference type="Ensembl" id="ENSNFUT00015022079.1">
    <property type="protein sequence ID" value="ENSNFUP00015021082.1"/>
    <property type="gene ID" value="ENSNFUG00015010247.1"/>
</dbReference>
<dbReference type="PANTHER" id="PTHR13341">
    <property type="entry name" value="MIR-INTERACTING SAPOSIN-LIKE PROTEIN"/>
    <property type="match status" value="1"/>
</dbReference>
<gene>
    <name evidence="4" type="primary">cnpy1</name>
</gene>
<dbReference type="Pfam" id="PF11938">
    <property type="entry name" value="DUF3456"/>
    <property type="match status" value="1"/>
</dbReference>
<reference evidence="4" key="1">
    <citation type="submission" date="2014-08" db="EMBL/GenBank/DDBJ databases">
        <authorList>
            <person name="Senf B."/>
            <person name="Petzold A."/>
            <person name="Downie B.R."/>
            <person name="Koch P."/>
            <person name="Platzer M."/>
        </authorList>
    </citation>
    <scope>NUCLEOTIDE SEQUENCE [LARGE SCALE GENOMIC DNA]</scope>
    <source>
        <strain evidence="4">GRZ</strain>
    </source>
</reference>
<dbReference type="InterPro" id="IPR042415">
    <property type="entry name" value="CNPY"/>
</dbReference>